<organism evidence="2 3">
    <name type="scientific">Streptomyces chartreusis</name>
    <dbReference type="NCBI Taxonomy" id="1969"/>
    <lineage>
        <taxon>Bacteria</taxon>
        <taxon>Bacillati</taxon>
        <taxon>Actinomycetota</taxon>
        <taxon>Actinomycetes</taxon>
        <taxon>Kitasatosporales</taxon>
        <taxon>Streptomycetaceae</taxon>
        <taxon>Streptomyces</taxon>
    </lineage>
</organism>
<reference evidence="2 3" key="1">
    <citation type="submission" date="2020-06" db="EMBL/GenBank/DDBJ databases">
        <title>Genome mining for natural products.</title>
        <authorList>
            <person name="Zhang B."/>
            <person name="Shi J."/>
            <person name="Ge H."/>
        </authorList>
    </citation>
    <scope>NUCLEOTIDE SEQUENCE [LARGE SCALE GENOMIC DNA]</scope>
    <source>
        <strain evidence="2 3">NA02069</strain>
    </source>
</reference>
<protein>
    <submittedName>
        <fullName evidence="2">Uncharacterized protein</fullName>
    </submittedName>
</protein>
<dbReference type="AlphaFoldDB" id="A0A7H8TRY9"/>
<feature type="region of interest" description="Disordered" evidence="1">
    <location>
        <begin position="98"/>
        <end position="129"/>
    </location>
</feature>
<evidence type="ECO:0000313" key="3">
    <source>
        <dbReference type="Proteomes" id="UP000509418"/>
    </source>
</evidence>
<accession>A0A7H8TRY9</accession>
<evidence type="ECO:0000313" key="2">
    <source>
        <dbReference type="EMBL" id="QKZ24950.1"/>
    </source>
</evidence>
<keyword evidence="3" id="KW-1185">Reference proteome</keyword>
<dbReference type="Proteomes" id="UP000509418">
    <property type="component" value="Chromosome"/>
</dbReference>
<name>A0A7H8TRY9_STRCX</name>
<dbReference type="EMBL" id="CP056041">
    <property type="protein sequence ID" value="QKZ24950.1"/>
    <property type="molecule type" value="Genomic_DNA"/>
</dbReference>
<evidence type="ECO:0000256" key="1">
    <source>
        <dbReference type="SAM" id="MobiDB-lite"/>
    </source>
</evidence>
<proteinExistence type="predicted"/>
<gene>
    <name evidence="2" type="ORF">HUT05_25295</name>
</gene>
<sequence length="129" mass="13586">MHALQQAVHAVEAEGLPLKRLVVALVDQAGDRQPPVVKAALTMLAPRVAAVVPVPYDPALRAGGLREASRLRPRTLHAAAALAGAVLQSAQTAWGTPLGFAEQPAPLDRSPEQTQHRISHQPTHAEVSA</sequence>